<dbReference type="Proteomes" id="UP000178448">
    <property type="component" value="Unassembled WGS sequence"/>
</dbReference>
<gene>
    <name evidence="2" type="ORF">A2Z33_02830</name>
</gene>
<dbReference type="PANTHER" id="PTHR21047">
    <property type="entry name" value="DTDP-6-DEOXY-D-GLUCOSE-3,5 EPIMERASE"/>
    <property type="match status" value="1"/>
</dbReference>
<dbReference type="GO" id="GO:0000271">
    <property type="term" value="P:polysaccharide biosynthetic process"/>
    <property type="evidence" value="ECO:0007669"/>
    <property type="project" value="TreeGrafter"/>
</dbReference>
<organism evidence="2 3">
    <name type="scientific">Candidatus Gottesmanbacteria bacterium RBG_16_52_11</name>
    <dbReference type="NCBI Taxonomy" id="1798374"/>
    <lineage>
        <taxon>Bacteria</taxon>
        <taxon>Candidatus Gottesmaniibacteriota</taxon>
    </lineage>
</organism>
<dbReference type="GO" id="GO:0019305">
    <property type="term" value="P:dTDP-rhamnose biosynthetic process"/>
    <property type="evidence" value="ECO:0007669"/>
    <property type="project" value="TreeGrafter"/>
</dbReference>
<evidence type="ECO:0000313" key="2">
    <source>
        <dbReference type="EMBL" id="OGG01445.1"/>
    </source>
</evidence>
<dbReference type="AlphaFoldDB" id="A0A1F5YMR8"/>
<accession>A0A1F5YMR8</accession>
<feature type="site" description="Participates in a stacking interaction with the thymidine ring of dTDP-4-oxo-6-deoxyglucose" evidence="1">
    <location>
        <position position="125"/>
    </location>
</feature>
<dbReference type="GO" id="GO:0005829">
    <property type="term" value="C:cytosol"/>
    <property type="evidence" value="ECO:0007669"/>
    <property type="project" value="TreeGrafter"/>
</dbReference>
<dbReference type="InterPro" id="IPR000888">
    <property type="entry name" value="RmlC-like"/>
</dbReference>
<dbReference type="EMBL" id="MFJD01000016">
    <property type="protein sequence ID" value="OGG01445.1"/>
    <property type="molecule type" value="Genomic_DNA"/>
</dbReference>
<dbReference type="GO" id="GO:0008830">
    <property type="term" value="F:dTDP-4-dehydrorhamnose 3,5-epimerase activity"/>
    <property type="evidence" value="ECO:0007669"/>
    <property type="project" value="InterPro"/>
</dbReference>
<evidence type="ECO:0000313" key="3">
    <source>
        <dbReference type="Proteomes" id="UP000178448"/>
    </source>
</evidence>
<dbReference type="InterPro" id="IPR011051">
    <property type="entry name" value="RmlC_Cupin_sf"/>
</dbReference>
<name>A0A1F5YMR8_9BACT</name>
<dbReference type="STRING" id="1798374.A2Z33_02830"/>
<reference evidence="2 3" key="1">
    <citation type="journal article" date="2016" name="Nat. Commun.">
        <title>Thousands of microbial genomes shed light on interconnected biogeochemical processes in an aquifer system.</title>
        <authorList>
            <person name="Anantharaman K."/>
            <person name="Brown C.T."/>
            <person name="Hug L.A."/>
            <person name="Sharon I."/>
            <person name="Castelle C.J."/>
            <person name="Probst A.J."/>
            <person name="Thomas B.C."/>
            <person name="Singh A."/>
            <person name="Wilkins M.J."/>
            <person name="Karaoz U."/>
            <person name="Brodie E.L."/>
            <person name="Williams K.H."/>
            <person name="Hubbard S.S."/>
            <person name="Banfield J.F."/>
        </authorList>
    </citation>
    <scope>NUCLEOTIDE SEQUENCE [LARGE SCALE GENOMIC DNA]</scope>
</reference>
<dbReference type="Pfam" id="PF00908">
    <property type="entry name" value="dTDP_sugar_isom"/>
    <property type="match status" value="1"/>
</dbReference>
<dbReference type="Gene3D" id="2.60.120.10">
    <property type="entry name" value="Jelly Rolls"/>
    <property type="match status" value="1"/>
</dbReference>
<evidence type="ECO:0000256" key="1">
    <source>
        <dbReference type="PIRSR" id="PIRSR600888-3"/>
    </source>
</evidence>
<protein>
    <recommendedName>
        <fullName evidence="4">dTDP-4-dehydrorhamnose 3,5-epimerase</fullName>
    </recommendedName>
</protein>
<dbReference type="SUPFAM" id="SSF51182">
    <property type="entry name" value="RmlC-like cupins"/>
    <property type="match status" value="1"/>
</dbReference>
<dbReference type="InterPro" id="IPR014710">
    <property type="entry name" value="RmlC-like_jellyroll"/>
</dbReference>
<evidence type="ECO:0008006" key="4">
    <source>
        <dbReference type="Google" id="ProtNLM"/>
    </source>
</evidence>
<comment type="caution">
    <text evidence="2">The sequence shown here is derived from an EMBL/GenBank/DDBJ whole genome shotgun (WGS) entry which is preliminary data.</text>
</comment>
<dbReference type="PANTHER" id="PTHR21047:SF2">
    <property type="entry name" value="THYMIDINE DIPHOSPHO-4-KETO-RHAMNOSE 3,5-EPIMERASE"/>
    <property type="match status" value="1"/>
</dbReference>
<proteinExistence type="predicted"/>
<sequence>MITGVVAKNLIRHPDERGYFEEIIRKTDGFFAEGFGQVSRSHMKTGVVKAWHIHKTQTDWWFVVRGVIRVALSDRRGNSETHGKILEMVLDEADPKVLKIPPGVAHGLKVLKGPSDLVYVTSGIYDPSEEGRIAFDDPDIGYDWVQGMPITNKKIT</sequence>